<evidence type="ECO:0000313" key="3">
    <source>
        <dbReference type="Proteomes" id="UP001500631"/>
    </source>
</evidence>
<organism evidence="2 3">
    <name type="scientific">Wohlfahrtiimonas larvae</name>
    <dbReference type="NCBI Taxonomy" id="1157986"/>
    <lineage>
        <taxon>Bacteria</taxon>
        <taxon>Pseudomonadati</taxon>
        <taxon>Pseudomonadota</taxon>
        <taxon>Gammaproteobacteria</taxon>
        <taxon>Cardiobacteriales</taxon>
        <taxon>Ignatzschineriaceae</taxon>
        <taxon>Wohlfahrtiimonas</taxon>
    </lineage>
</organism>
<feature type="domain" description="DUF6602" evidence="1">
    <location>
        <begin position="21"/>
        <end position="122"/>
    </location>
</feature>
<dbReference type="CDD" id="cd21173">
    <property type="entry name" value="NucC-like"/>
    <property type="match status" value="1"/>
</dbReference>
<evidence type="ECO:0000259" key="1">
    <source>
        <dbReference type="Pfam" id="PF20247"/>
    </source>
</evidence>
<protein>
    <recommendedName>
        <fullName evidence="1">DUF6602 domain-containing protein</fullName>
    </recommendedName>
</protein>
<gene>
    <name evidence="2" type="ORF">GCM10023338_15170</name>
</gene>
<dbReference type="EMBL" id="BAABKE010000004">
    <property type="protein sequence ID" value="GAA5100462.1"/>
    <property type="molecule type" value="Genomic_DNA"/>
</dbReference>
<comment type="caution">
    <text evidence="2">The sequence shown here is derived from an EMBL/GenBank/DDBJ whole genome shotgun (WGS) entry which is preliminary data.</text>
</comment>
<evidence type="ECO:0000313" key="2">
    <source>
        <dbReference type="EMBL" id="GAA5100462.1"/>
    </source>
</evidence>
<dbReference type="InterPro" id="IPR046537">
    <property type="entry name" value="DUF6602"/>
</dbReference>
<sequence>MGIIAEKFNLKICELKANFNTNKNVVHQGIKGGLNEAELILLIKDVIPSKYKIAKGIIENARGQQSNETDIIIFDDEILPPYIKNDVAFVPVEAVKYNFEVKSKLNASELNTTIDKFKNFRDIGGRSPTVLFAFSTDIKGDELVRYSKYDDGFYINPVISVLCISNKGYYYKDFIEYYLKDFLSVDKVIEKLHESDKSKLQIFDKDKVIINGVRYSDITFKIHRWIGLDVGGNHIELSLLSGISNTLSKNGLGSYLLDNDAVSPKILAESYEDMWGNISCRRFDKNGLNNKTINFTFDSNEQRSQVVFSISP</sequence>
<name>A0ABP9MTX5_9GAMM</name>
<keyword evidence="3" id="KW-1185">Reference proteome</keyword>
<dbReference type="Proteomes" id="UP001500631">
    <property type="component" value="Unassembled WGS sequence"/>
</dbReference>
<dbReference type="Pfam" id="PF20247">
    <property type="entry name" value="DUF6602"/>
    <property type="match status" value="1"/>
</dbReference>
<reference evidence="3" key="1">
    <citation type="journal article" date="2019" name="Int. J. Syst. Evol. Microbiol.">
        <title>The Global Catalogue of Microorganisms (GCM) 10K type strain sequencing project: providing services to taxonomists for standard genome sequencing and annotation.</title>
        <authorList>
            <consortium name="The Broad Institute Genomics Platform"/>
            <consortium name="The Broad Institute Genome Sequencing Center for Infectious Disease"/>
            <person name="Wu L."/>
            <person name="Ma J."/>
        </authorList>
    </citation>
    <scope>NUCLEOTIDE SEQUENCE [LARGE SCALE GENOMIC DNA]</scope>
    <source>
        <strain evidence="3">JCM 18424</strain>
    </source>
</reference>
<proteinExistence type="predicted"/>
<accession>A0ABP9MTX5</accession>